<dbReference type="EMBL" id="NGNV01000055">
    <property type="protein sequence ID" value="OYR87223.1"/>
    <property type="molecule type" value="Genomic_DNA"/>
</dbReference>
<organism evidence="2 3">
    <name type="scientific">Lactobacillus taiwanensis</name>
    <dbReference type="NCBI Taxonomy" id="508451"/>
    <lineage>
        <taxon>Bacteria</taxon>
        <taxon>Bacillati</taxon>
        <taxon>Bacillota</taxon>
        <taxon>Bacilli</taxon>
        <taxon>Lactobacillales</taxon>
        <taxon>Lactobacillaceae</taxon>
        <taxon>Lactobacillus</taxon>
    </lineage>
</organism>
<dbReference type="EMBL" id="NGNX01000062">
    <property type="protein sequence ID" value="OYR90102.1"/>
    <property type="molecule type" value="Genomic_DNA"/>
</dbReference>
<dbReference type="AlphaFoldDB" id="A0A256LC20"/>
<gene>
    <name evidence="1" type="ORF">CBF53_09450</name>
    <name evidence="2" type="ORF">CBF70_10510</name>
</gene>
<reference evidence="2 3" key="1">
    <citation type="submission" date="2017-04" db="EMBL/GenBank/DDBJ databases">
        <authorList>
            <person name="Afonso C.L."/>
            <person name="Miller P.J."/>
            <person name="Scott M.A."/>
            <person name="Spackman E."/>
            <person name="Goraichik I."/>
            <person name="Dimitrov K.M."/>
            <person name="Suarez D.L."/>
            <person name="Swayne D.E."/>
        </authorList>
    </citation>
    <scope>NUCLEOTIDE SEQUENCE [LARGE SCALE GENOMIC DNA]</scope>
    <source>
        <strain evidence="2 3">609q</strain>
    </source>
</reference>
<reference evidence="3 4" key="3">
    <citation type="submission" date="2017-09" db="EMBL/GenBank/DDBJ databases">
        <title>Tripartite evolution among Lactobacillus johnsonii, Lactobacillus taiwanensis, Lactobacillus reuteri and their rodent host.</title>
        <authorList>
            <person name="Wang T."/>
            <person name="Knowles S."/>
            <person name="Cheng C."/>
        </authorList>
    </citation>
    <scope>NUCLEOTIDE SEQUENCE [LARGE SCALE GENOMIC DNA]</scope>
    <source>
        <strain evidence="2 3">609q</strain>
        <strain evidence="1 4">609u</strain>
    </source>
</reference>
<evidence type="ECO:0000313" key="1">
    <source>
        <dbReference type="EMBL" id="OYR87223.1"/>
    </source>
</evidence>
<comment type="caution">
    <text evidence="2">The sequence shown here is derived from an EMBL/GenBank/DDBJ whole genome shotgun (WGS) entry which is preliminary data.</text>
</comment>
<evidence type="ECO:0000313" key="3">
    <source>
        <dbReference type="Proteomes" id="UP000215828"/>
    </source>
</evidence>
<name>A0A256LC20_9LACO</name>
<accession>A0A256LC20</accession>
<sequence length="69" mass="8148">MAVLNKIGVEWIKAENWKEKHELDYRDEDLLAVIDLKNITQLKDLALENKIYIDFKNQVIVPTSYEVDD</sequence>
<reference evidence="1 4" key="2">
    <citation type="submission" date="2017-05" db="EMBL/GenBank/DDBJ databases">
        <authorList>
            <person name="Lin X.B."/>
            <person name="Stothard P."/>
            <person name="Tasseva G."/>
            <person name="Walter J."/>
        </authorList>
    </citation>
    <scope>NUCLEOTIDE SEQUENCE [LARGE SCALE GENOMIC DNA]</scope>
    <source>
        <strain evidence="1 4">609u</strain>
    </source>
</reference>
<dbReference type="Proteomes" id="UP000216316">
    <property type="component" value="Unassembled WGS sequence"/>
</dbReference>
<keyword evidence="4" id="KW-1185">Reference proteome</keyword>
<proteinExistence type="predicted"/>
<protein>
    <submittedName>
        <fullName evidence="2">Uncharacterized protein</fullName>
    </submittedName>
</protein>
<evidence type="ECO:0000313" key="4">
    <source>
        <dbReference type="Proteomes" id="UP000216316"/>
    </source>
</evidence>
<dbReference type="Proteomes" id="UP000215828">
    <property type="component" value="Unassembled WGS sequence"/>
</dbReference>
<evidence type="ECO:0000313" key="2">
    <source>
        <dbReference type="EMBL" id="OYR90102.1"/>
    </source>
</evidence>